<reference evidence="1" key="1">
    <citation type="submission" date="2021-01" db="EMBL/GenBank/DDBJ databases">
        <authorList>
            <person name="Corre E."/>
            <person name="Pelletier E."/>
            <person name="Niang G."/>
            <person name="Scheremetjew M."/>
            <person name="Finn R."/>
            <person name="Kale V."/>
            <person name="Holt S."/>
            <person name="Cochrane G."/>
            <person name="Meng A."/>
            <person name="Brown T."/>
            <person name="Cohen L."/>
        </authorList>
    </citation>
    <scope>NUCLEOTIDE SEQUENCE</scope>
    <source>
        <strain evidence="1">Isolate 1302-5</strain>
    </source>
</reference>
<dbReference type="EMBL" id="HBKQ01062698">
    <property type="protein sequence ID" value="CAE2290284.1"/>
    <property type="molecule type" value="Transcribed_RNA"/>
</dbReference>
<sequence>MAPAKGHMHVLDVIEALRGHGWGIDDADGGGGSGNGEEGGGERRRELVLFHISGRHRPASVALDLLADAIPVCLADKTGVAVASLLSDKEKGGQTREEERAFLADIVGGDGCVNLGEYIRWREEMIREERRVEDVK</sequence>
<organism evidence="1">
    <name type="scientific">Odontella aurita</name>
    <dbReference type="NCBI Taxonomy" id="265563"/>
    <lineage>
        <taxon>Eukaryota</taxon>
        <taxon>Sar</taxon>
        <taxon>Stramenopiles</taxon>
        <taxon>Ochrophyta</taxon>
        <taxon>Bacillariophyta</taxon>
        <taxon>Mediophyceae</taxon>
        <taxon>Biddulphiophycidae</taxon>
        <taxon>Eupodiscales</taxon>
        <taxon>Odontellaceae</taxon>
        <taxon>Odontella</taxon>
    </lineage>
</organism>
<gene>
    <name evidence="1" type="ORF">OAUR00152_LOCUS42770</name>
</gene>
<evidence type="ECO:0000313" key="1">
    <source>
        <dbReference type="EMBL" id="CAE2290284.1"/>
    </source>
</evidence>
<protein>
    <submittedName>
        <fullName evidence="1">Uncharacterized protein</fullName>
    </submittedName>
</protein>
<dbReference type="AlphaFoldDB" id="A0A7S4KCF1"/>
<name>A0A7S4KCF1_9STRA</name>
<accession>A0A7S4KCF1</accession>
<proteinExistence type="predicted"/>